<name>A0ABS0XI68_9ACTN</name>
<dbReference type="InterPro" id="IPR003673">
    <property type="entry name" value="CoA-Trfase_fam_III"/>
</dbReference>
<protein>
    <submittedName>
        <fullName evidence="2">CoA transferase</fullName>
    </submittedName>
</protein>
<keyword evidence="3" id="KW-1185">Reference proteome</keyword>
<keyword evidence="2" id="KW-0808">Transferase</keyword>
<dbReference type="InterPro" id="IPR050509">
    <property type="entry name" value="CoA-transferase_III"/>
</dbReference>
<dbReference type="SUPFAM" id="SSF89796">
    <property type="entry name" value="CoA-transferase family III (CaiB/BaiF)"/>
    <property type="match status" value="2"/>
</dbReference>
<feature type="region of interest" description="Disordered" evidence="1">
    <location>
        <begin position="211"/>
        <end position="231"/>
    </location>
</feature>
<reference evidence="2 3" key="1">
    <citation type="submission" date="2020-12" db="EMBL/GenBank/DDBJ databases">
        <title>Streptomyces typhae sp. nov., a novel endophytic actinomycete isolated from the root of cattail pollen (Typha angustifolia L.).</title>
        <authorList>
            <person name="Peng C."/>
            <person name="Liu C."/>
        </authorList>
    </citation>
    <scope>NUCLEOTIDE SEQUENCE [LARGE SCALE GENOMIC DNA]</scope>
    <source>
        <strain evidence="2 3">JCM 4753</strain>
    </source>
</reference>
<feature type="region of interest" description="Disordered" evidence="1">
    <location>
        <begin position="1"/>
        <end position="20"/>
    </location>
</feature>
<dbReference type="PANTHER" id="PTHR48228">
    <property type="entry name" value="SUCCINYL-COA--D-CITRAMALATE COA-TRANSFERASE"/>
    <property type="match status" value="1"/>
</dbReference>
<dbReference type="InterPro" id="IPR023606">
    <property type="entry name" value="CoA-Trfase_III_dom_1_sf"/>
</dbReference>
<evidence type="ECO:0000313" key="3">
    <source>
        <dbReference type="Proteomes" id="UP000634780"/>
    </source>
</evidence>
<dbReference type="Gene3D" id="3.40.50.10540">
    <property type="entry name" value="Crotonobetainyl-coa:carnitine coa-transferase, domain 1"/>
    <property type="match status" value="1"/>
</dbReference>
<evidence type="ECO:0000313" key="2">
    <source>
        <dbReference type="EMBL" id="MBJ3812904.1"/>
    </source>
</evidence>
<dbReference type="Proteomes" id="UP000634780">
    <property type="component" value="Unassembled WGS sequence"/>
</dbReference>
<feature type="compositionally biased region" description="Low complexity" evidence="1">
    <location>
        <begin position="1"/>
        <end position="14"/>
    </location>
</feature>
<dbReference type="PANTHER" id="PTHR48228:SF4">
    <property type="entry name" value="BLR3030 PROTEIN"/>
    <property type="match status" value="1"/>
</dbReference>
<comment type="caution">
    <text evidence="2">The sequence shown here is derived from an EMBL/GenBank/DDBJ whole genome shotgun (WGS) entry which is preliminary data.</text>
</comment>
<dbReference type="GO" id="GO:0016740">
    <property type="term" value="F:transferase activity"/>
    <property type="evidence" value="ECO:0007669"/>
    <property type="project" value="UniProtKB-KW"/>
</dbReference>
<proteinExistence type="predicted"/>
<accession>A0ABS0XI68</accession>
<organism evidence="2 3">
    <name type="scientific">Streptomyces flavofungini</name>
    <dbReference type="NCBI Taxonomy" id="68200"/>
    <lineage>
        <taxon>Bacteria</taxon>
        <taxon>Bacillati</taxon>
        <taxon>Actinomycetota</taxon>
        <taxon>Actinomycetes</taxon>
        <taxon>Kitasatosporales</taxon>
        <taxon>Streptomycetaceae</taxon>
        <taxon>Streptomyces</taxon>
    </lineage>
</organism>
<dbReference type="Pfam" id="PF02515">
    <property type="entry name" value="CoA_transf_3"/>
    <property type="match status" value="1"/>
</dbReference>
<dbReference type="EMBL" id="JAEKOZ010000045">
    <property type="protein sequence ID" value="MBJ3812904.1"/>
    <property type="molecule type" value="Genomic_DNA"/>
</dbReference>
<dbReference type="RefSeq" id="WP_190117025.1">
    <property type="nucleotide sequence ID" value="NZ_BMVR01000006.1"/>
</dbReference>
<sequence>MSGAAGPEPSSGAARRGSEDVVPEPLHGAAVAWDALGGDPALLSRLSPVVRDDTLPARLPVRALARSCVGVCALAAAELAALRTGRDVPHARVDDGSVAAAFTSERQLLVNGRAPESFAPLSRFWRAADGWVRTHANYPHHRARLLAALGLDGDASVERVGARLAELPAAEAEEAVYAAGGLAVALRTPAEWAAHPQGAAVAGLPLVGREQFGGPSEVPPPTPLGEPGDAHPLLPAAGLRVLDLTRVIAGPVATRTLALLGADVLRVDPPHLPELPDQHADTGFGKRSTTLDLSAHADRRAFADLLARADVVVTGYRPGTLDRFGLAPEALAERRPGLVVAQLSAWGTSGPWSGRRGFDSLVQVATGIAAVEGAPEAPGALPAQALDHGTGYLLAAAVLRSLSERLAGGGDGTGGAGGTAVVRLALARTAAWLTGWPTYAADPWLTGMDGPLGRLRYALPPVTFAAGPVNWERPPGGWGADGPVWR</sequence>
<gene>
    <name evidence="2" type="ORF">JGB26_38555</name>
</gene>
<evidence type="ECO:0000256" key="1">
    <source>
        <dbReference type="SAM" id="MobiDB-lite"/>
    </source>
</evidence>